<dbReference type="Gene3D" id="3.30.300.30">
    <property type="match status" value="1"/>
</dbReference>
<dbReference type="GO" id="GO:0005524">
    <property type="term" value="F:ATP binding"/>
    <property type="evidence" value="ECO:0007669"/>
    <property type="project" value="UniProtKB-KW"/>
</dbReference>
<keyword evidence="7" id="KW-0276">Fatty acid metabolism</keyword>
<evidence type="ECO:0000256" key="3">
    <source>
        <dbReference type="ARBA" id="ARBA00005005"/>
    </source>
</evidence>
<evidence type="ECO:0000256" key="9">
    <source>
        <dbReference type="ARBA" id="ARBA00022842"/>
    </source>
</evidence>
<dbReference type="Proteomes" id="UP000179076">
    <property type="component" value="Unassembled WGS sequence"/>
</dbReference>
<evidence type="ECO:0000256" key="10">
    <source>
        <dbReference type="ARBA" id="ARBA00023098"/>
    </source>
</evidence>
<feature type="domain" description="AMP-dependent synthetase/ligase" evidence="15">
    <location>
        <begin position="10"/>
        <end position="401"/>
    </location>
</feature>
<dbReference type="PANTHER" id="PTHR43767">
    <property type="entry name" value="LONG-CHAIN-FATTY-ACID--COA LIGASE"/>
    <property type="match status" value="1"/>
</dbReference>
<dbReference type="InterPro" id="IPR020845">
    <property type="entry name" value="AMP-binding_CS"/>
</dbReference>
<dbReference type="SUPFAM" id="SSF56801">
    <property type="entry name" value="Acetyl-CoA synthetase-like"/>
    <property type="match status" value="1"/>
</dbReference>
<gene>
    <name evidence="17" type="ORF">A2W18_07135</name>
</gene>
<dbReference type="InterPro" id="IPR050237">
    <property type="entry name" value="ATP-dep_AMP-bd_enzyme"/>
</dbReference>
<evidence type="ECO:0000259" key="16">
    <source>
        <dbReference type="Pfam" id="PF13193"/>
    </source>
</evidence>
<evidence type="ECO:0000256" key="11">
    <source>
        <dbReference type="ARBA" id="ARBA00023136"/>
    </source>
</evidence>
<evidence type="ECO:0000256" key="12">
    <source>
        <dbReference type="ARBA" id="ARBA00026121"/>
    </source>
</evidence>
<proteinExistence type="inferred from homology"/>
<evidence type="ECO:0000313" key="18">
    <source>
        <dbReference type="Proteomes" id="UP000179076"/>
    </source>
</evidence>
<evidence type="ECO:0000256" key="4">
    <source>
        <dbReference type="ARBA" id="ARBA00006432"/>
    </source>
</evidence>
<keyword evidence="5 17" id="KW-0436">Ligase</keyword>
<evidence type="ECO:0000313" key="17">
    <source>
        <dbReference type="EMBL" id="OGI69288.1"/>
    </source>
</evidence>
<feature type="domain" description="AMP-binding enzyme C-terminal" evidence="16">
    <location>
        <begin position="451"/>
        <end position="525"/>
    </location>
</feature>
<dbReference type="CDD" id="cd05936">
    <property type="entry name" value="FC-FACS_FadD_like"/>
    <property type="match status" value="1"/>
</dbReference>
<dbReference type="InterPro" id="IPR042099">
    <property type="entry name" value="ANL_N_sf"/>
</dbReference>
<name>A0A1F6VIA0_9PROT</name>
<dbReference type="EC" id="6.2.1.3" evidence="12"/>
<dbReference type="FunFam" id="3.30.300.30:FF:000006">
    <property type="entry name" value="Long-chain-fatty-acid--CoA ligase FadD"/>
    <property type="match status" value="1"/>
</dbReference>
<reference evidence="17 18" key="1">
    <citation type="journal article" date="2016" name="Nat. Commun.">
        <title>Thousands of microbial genomes shed light on interconnected biogeochemical processes in an aquifer system.</title>
        <authorList>
            <person name="Anantharaman K."/>
            <person name="Brown C.T."/>
            <person name="Hug L.A."/>
            <person name="Sharon I."/>
            <person name="Castelle C.J."/>
            <person name="Probst A.J."/>
            <person name="Thomas B.C."/>
            <person name="Singh A."/>
            <person name="Wilkins M.J."/>
            <person name="Karaoz U."/>
            <person name="Brodie E.L."/>
            <person name="Williams K.H."/>
            <person name="Hubbard S.S."/>
            <person name="Banfield J.F."/>
        </authorList>
    </citation>
    <scope>NUCLEOTIDE SEQUENCE [LARGE SCALE GENOMIC DNA]</scope>
</reference>
<evidence type="ECO:0000256" key="1">
    <source>
        <dbReference type="ARBA" id="ARBA00001946"/>
    </source>
</evidence>
<comment type="subcellular location">
    <subcellularLocation>
        <location evidence="2">Membrane</location>
        <topology evidence="2">Peripheral membrane protein</topology>
    </subcellularLocation>
</comment>
<evidence type="ECO:0000256" key="5">
    <source>
        <dbReference type="ARBA" id="ARBA00022598"/>
    </source>
</evidence>
<keyword evidence="6" id="KW-0547">Nucleotide-binding</keyword>
<dbReference type="InterPro" id="IPR045851">
    <property type="entry name" value="AMP-bd_C_sf"/>
</dbReference>
<comment type="caution">
    <text evidence="17">The sequence shown here is derived from an EMBL/GenBank/DDBJ whole genome shotgun (WGS) entry which is preliminary data.</text>
</comment>
<dbReference type="InterPro" id="IPR025110">
    <property type="entry name" value="AMP-bd_C"/>
</dbReference>
<dbReference type="FunFam" id="3.40.50.12780:FF:000003">
    <property type="entry name" value="Long-chain-fatty-acid--CoA ligase FadD"/>
    <property type="match status" value="1"/>
</dbReference>
<dbReference type="Pfam" id="PF13193">
    <property type="entry name" value="AMP-binding_C"/>
    <property type="match status" value="1"/>
</dbReference>
<comment type="pathway">
    <text evidence="3">Lipid metabolism; fatty acid beta-oxidation.</text>
</comment>
<accession>A0A1F6VIA0</accession>
<dbReference type="PROSITE" id="PS00455">
    <property type="entry name" value="AMP_BINDING"/>
    <property type="match status" value="1"/>
</dbReference>
<keyword evidence="8" id="KW-0067">ATP-binding</keyword>
<dbReference type="AlphaFoldDB" id="A0A1F6VIA0"/>
<dbReference type="Pfam" id="PF00501">
    <property type="entry name" value="AMP-binding"/>
    <property type="match status" value="1"/>
</dbReference>
<dbReference type="EMBL" id="MFSP01000023">
    <property type="protein sequence ID" value="OGI69288.1"/>
    <property type="molecule type" value="Genomic_DNA"/>
</dbReference>
<dbReference type="GO" id="GO:0016020">
    <property type="term" value="C:membrane"/>
    <property type="evidence" value="ECO:0007669"/>
    <property type="project" value="UniProtKB-SubCell"/>
</dbReference>
<dbReference type="GO" id="GO:0004467">
    <property type="term" value="F:long-chain fatty acid-CoA ligase activity"/>
    <property type="evidence" value="ECO:0007669"/>
    <property type="project" value="UniProtKB-EC"/>
</dbReference>
<dbReference type="InterPro" id="IPR000873">
    <property type="entry name" value="AMP-dep_synth/lig_dom"/>
</dbReference>
<keyword evidence="9" id="KW-0460">Magnesium</keyword>
<keyword evidence="10" id="KW-0443">Lipid metabolism</keyword>
<dbReference type="Gene3D" id="3.40.50.12780">
    <property type="entry name" value="N-terminal domain of ligase-like"/>
    <property type="match status" value="1"/>
</dbReference>
<evidence type="ECO:0000256" key="14">
    <source>
        <dbReference type="ARBA" id="ARBA00042773"/>
    </source>
</evidence>
<comment type="cofactor">
    <cofactor evidence="1">
        <name>Mg(2+)</name>
        <dbReference type="ChEBI" id="CHEBI:18420"/>
    </cofactor>
</comment>
<evidence type="ECO:0000256" key="6">
    <source>
        <dbReference type="ARBA" id="ARBA00022741"/>
    </source>
</evidence>
<evidence type="ECO:0000256" key="8">
    <source>
        <dbReference type="ARBA" id="ARBA00022840"/>
    </source>
</evidence>
<protein>
    <recommendedName>
        <fullName evidence="13">Long-chain-fatty-acid--CoA ligase</fullName>
        <ecNumber evidence="12">6.2.1.3</ecNumber>
    </recommendedName>
    <alternativeName>
        <fullName evidence="14">Long-chain acyl-CoA synthetase</fullName>
    </alternativeName>
</protein>
<evidence type="ECO:0000259" key="15">
    <source>
        <dbReference type="Pfam" id="PF00501"/>
    </source>
</evidence>
<comment type="similarity">
    <text evidence="4">Belongs to the ATP-dependent AMP-binding enzyme family.</text>
</comment>
<evidence type="ECO:0000256" key="13">
    <source>
        <dbReference type="ARBA" id="ARBA00039545"/>
    </source>
</evidence>
<keyword evidence="11" id="KW-0472">Membrane</keyword>
<sequence>MGDLVSQASRQFAASPAFTTCLPTGTTGTLTYAQVDRLTDQFAAYLRFELGLQKGDRVAIQSPNCLTYPVFLFGAAKAGCVVVNINPLYTAPEMEFALSDSGAKLLVIIDMFADKLAAVVPKTQVKTVLLTNIAELFPPARKFIVKTVQKLKKMIPECTVPTQSFETALKHGTKHIGAGKSVASFNVVLDDLLALQYTGGTTGRPKGAMLTHRNLVSNVVQSFAGLEPHFKENRTSLTPLPMYHIFALGVSTLIFRAGGHNVLIPSPRPISNLKSAFEKFNFRFMTGVNTLFLGLLHEEWFQAKPPKELKLAIGGGAAVQDAVAQRWKQVTGHRLYQGYGLTETSPSVTSSPIDGPEKVNSIGVPFPGTQVRLIDENGKAVAVGEQGELIVKGPQVMRGYWQRPEETAQVLIDGWLRTGDIATMDEDGHFYIVDRKKDMVLVSGFNVYPTEVEDVLAKHPGVMEAGVIGVPDDATGEAVRAYVIKRDPALTEESLREHCRKHMTAYKIPKQFIFRKDLPKTPIGKVLRKDLRAEALKEMGKTK</sequence>
<evidence type="ECO:0000256" key="7">
    <source>
        <dbReference type="ARBA" id="ARBA00022832"/>
    </source>
</evidence>
<dbReference type="PANTHER" id="PTHR43767:SF8">
    <property type="entry name" value="LONG-CHAIN-FATTY-ACID--COA LIGASE"/>
    <property type="match status" value="1"/>
</dbReference>
<evidence type="ECO:0000256" key="2">
    <source>
        <dbReference type="ARBA" id="ARBA00004170"/>
    </source>
</evidence>
<organism evidence="17 18">
    <name type="scientific">Candidatus Muproteobacteria bacterium RBG_16_60_9</name>
    <dbReference type="NCBI Taxonomy" id="1817755"/>
    <lineage>
        <taxon>Bacteria</taxon>
        <taxon>Pseudomonadati</taxon>
        <taxon>Pseudomonadota</taxon>
        <taxon>Candidatus Muproteobacteria</taxon>
    </lineage>
</organism>